<keyword evidence="1" id="KW-1133">Transmembrane helix</keyword>
<organism evidence="3 5">
    <name type="scientific">Commensalibacter communis</name>
    <dbReference type="NCBI Taxonomy" id="2972786"/>
    <lineage>
        <taxon>Bacteria</taxon>
        <taxon>Pseudomonadati</taxon>
        <taxon>Pseudomonadota</taxon>
        <taxon>Alphaproteobacteria</taxon>
        <taxon>Acetobacterales</taxon>
        <taxon>Acetobacteraceae</taxon>
    </lineage>
</organism>
<proteinExistence type="predicted"/>
<dbReference type="EMBL" id="CAMXCM010000001">
    <property type="protein sequence ID" value="CAI3930399.1"/>
    <property type="molecule type" value="Genomic_DNA"/>
</dbReference>
<reference evidence="3" key="1">
    <citation type="submission" date="2022-10" db="EMBL/GenBank/DDBJ databases">
        <authorList>
            <person name="Botero Cardona J."/>
        </authorList>
    </citation>
    <scope>NUCLEOTIDE SEQUENCE</scope>
    <source>
        <strain evidence="3">LMG 31819</strain>
        <strain evidence="4">R-53529</strain>
    </source>
</reference>
<evidence type="ECO:0000259" key="2">
    <source>
        <dbReference type="Pfam" id="PF10881"/>
    </source>
</evidence>
<protein>
    <recommendedName>
        <fullName evidence="2">DUF2726 domain-containing protein</fullName>
    </recommendedName>
</protein>
<feature type="transmembrane region" description="Helical" evidence="1">
    <location>
        <begin position="6"/>
        <end position="23"/>
    </location>
</feature>
<name>A0A9W4XH80_9PROT</name>
<comment type="caution">
    <text evidence="3">The sequence shown here is derived from an EMBL/GenBank/DDBJ whole genome shotgun (WGS) entry which is preliminary data.</text>
</comment>
<feature type="domain" description="DUF2726" evidence="2">
    <location>
        <begin position="98"/>
        <end position="201"/>
    </location>
</feature>
<gene>
    <name evidence="4" type="ORF">R53529_LOCUS495</name>
    <name evidence="3" type="ORF">R53530_LOCUS606</name>
</gene>
<dbReference type="AlphaFoldDB" id="A0A9W4XH80"/>
<dbReference type="InterPro" id="IPR024402">
    <property type="entry name" value="DUF2726"/>
</dbReference>
<dbReference type="Proteomes" id="UP001154259">
    <property type="component" value="Unassembled WGS sequence"/>
</dbReference>
<evidence type="ECO:0000256" key="1">
    <source>
        <dbReference type="SAM" id="Phobius"/>
    </source>
</evidence>
<evidence type="ECO:0000313" key="5">
    <source>
        <dbReference type="Proteomes" id="UP001154255"/>
    </source>
</evidence>
<keyword evidence="1" id="KW-0812">Transmembrane</keyword>
<evidence type="ECO:0000313" key="6">
    <source>
        <dbReference type="Proteomes" id="UP001154259"/>
    </source>
</evidence>
<keyword evidence="1" id="KW-0472">Membrane</keyword>
<dbReference type="Pfam" id="PF10881">
    <property type="entry name" value="DUF2726"/>
    <property type="match status" value="1"/>
</dbReference>
<accession>A0A9W4XH80</accession>
<evidence type="ECO:0000313" key="4">
    <source>
        <dbReference type="EMBL" id="CAI3930503.1"/>
    </source>
</evidence>
<dbReference type="RefSeq" id="WP_271788940.1">
    <property type="nucleotide sequence ID" value="NZ_CAMXCM010000001.1"/>
</dbReference>
<evidence type="ECO:0000313" key="3">
    <source>
        <dbReference type="EMBL" id="CAI3930399.1"/>
    </source>
</evidence>
<keyword evidence="6" id="KW-1185">Reference proteome</keyword>
<dbReference type="Proteomes" id="UP001154255">
    <property type="component" value="Unassembled WGS sequence"/>
</dbReference>
<dbReference type="EMBL" id="CAMXCS010000001">
    <property type="protein sequence ID" value="CAI3930503.1"/>
    <property type="molecule type" value="Genomic_DNA"/>
</dbReference>
<sequence length="215" mass="25348">MESIFFSLIIGIVIGSCFTFLKLKQKYHQKIQQLLQKILYLENKEKKRLKNAEIYKNKLKSQGVPVTEPELTNYQQQVQYIKQCALSYIKPINWEAVKYFYYLNEWIQKNQLNWYVSFEVSMGAFIRTSGKEDAELQKLAFRSYNSKRVDFLLIDHQGNPRGVIEYHGSGHYLSDDANERMQVKRLALQKVGIPLIEIPEQLDKHGLFKKLHVLL</sequence>